<proteinExistence type="predicted"/>
<gene>
    <name evidence="3" type="ORF">H2O73_01205</name>
</gene>
<dbReference type="EMBL" id="JACFYF010000001">
    <property type="protein sequence ID" value="MBA5760943.1"/>
    <property type="molecule type" value="Genomic_DNA"/>
</dbReference>
<feature type="domain" description="TniQ" evidence="1">
    <location>
        <begin position="9"/>
        <end position="157"/>
    </location>
</feature>
<reference evidence="3 4" key="1">
    <citation type="submission" date="2020-07" db="EMBL/GenBank/DDBJ databases">
        <title>Vibrio marinisediminis sp. nov., isolated from marine sediment.</title>
        <authorList>
            <person name="Ji X."/>
        </authorList>
    </citation>
    <scope>NUCLEOTIDE SEQUENCE [LARGE SCALE GENOMIC DNA]</scope>
    <source>
        <strain evidence="3 4">404</strain>
    </source>
</reference>
<protein>
    <submittedName>
        <fullName evidence="3">TniQ family protein</fullName>
    </submittedName>
</protein>
<evidence type="ECO:0000259" key="1">
    <source>
        <dbReference type="Pfam" id="PF06527"/>
    </source>
</evidence>
<dbReference type="Pfam" id="PF15978">
    <property type="entry name" value="TnsD"/>
    <property type="match status" value="1"/>
</dbReference>
<evidence type="ECO:0000313" key="3">
    <source>
        <dbReference type="EMBL" id="MBA5760943.1"/>
    </source>
</evidence>
<dbReference type="Pfam" id="PF06527">
    <property type="entry name" value="TniQ"/>
    <property type="match status" value="1"/>
</dbReference>
<evidence type="ECO:0000259" key="2">
    <source>
        <dbReference type="Pfam" id="PF15978"/>
    </source>
</evidence>
<comment type="caution">
    <text evidence="3">The sequence shown here is derived from an EMBL/GenBank/DDBJ whole genome shotgun (WGS) entry which is preliminary data.</text>
</comment>
<name>A0A7W2ISC2_9VIBR</name>
<evidence type="ECO:0000313" key="4">
    <source>
        <dbReference type="Proteomes" id="UP000571701"/>
    </source>
</evidence>
<feature type="domain" description="Transposon Tn7 transposition protein TnsD C-terminal" evidence="2">
    <location>
        <begin position="211"/>
        <end position="521"/>
    </location>
</feature>
<organism evidence="3 4">
    <name type="scientific">Vibrio marinisediminis</name>
    <dbReference type="NCBI Taxonomy" id="2758441"/>
    <lineage>
        <taxon>Bacteria</taxon>
        <taxon>Pseudomonadati</taxon>
        <taxon>Pseudomonadota</taxon>
        <taxon>Gammaproteobacteria</taxon>
        <taxon>Vibrionales</taxon>
        <taxon>Vibrionaceae</taxon>
        <taxon>Vibrio</taxon>
    </lineage>
</organism>
<dbReference type="Proteomes" id="UP000571701">
    <property type="component" value="Unassembled WGS sequence"/>
</dbReference>
<dbReference type="RefSeq" id="WP_182105716.1">
    <property type="nucleotide sequence ID" value="NZ_JACFYF010000001.1"/>
</dbReference>
<keyword evidence="4" id="KW-1185">Reference proteome</keyword>
<accession>A0A7W2ISC2</accession>
<dbReference type="InterPro" id="IPR032750">
    <property type="entry name" value="TnsD_C"/>
</dbReference>
<dbReference type="AlphaFoldDB" id="A0A7W2ISC2"/>
<sequence>MHRLPTYLLKDESAYSIVARTYIASPHQSWKVTNHKLFGSEYVRLNSMLPGHIDDLAKLLNKPSAEVRLCCTGHPLIALGIAKKQVLLEMMRHDVNGDASNLYHDSRLAASKLSFGNSLKGCPLCLIEDEANYGIGYWHTIHQCHGVCSCPKHNVKLVALTAGDGGINHHYILPTPEILGPPVTSNPAEQKLSNFVWQLKQYLCKQSPIIAMSALYKNWLNALGYLTKGGSIRWKRLRADLNNCWGDLFNSTSPSLPLELSDFKFVPSIVHHDKNVHYIKHTLLMSFLSQSPKSFFDGPMRDNNPTTTSTKTPLPNSTSVLKLLDNGSSMRQTAKQLKCRVGYIKQLALREGRNIERRRQFITSDIERAIWLKAFIGEHRQSIADAFNLSVGAVEAIIQSHYGLAEWRHHLRMAKRKKQEQDKLLDYLVKHPAASRTHIKQDCGAYMWLYKHDRDWLYKQLPPAQTNINKAPINWPGRDLVVLAQLQSLEGNYASMSAIDRAVGGHSWLTKMKDRFPLSCAYAKKILLSE</sequence>
<dbReference type="InterPro" id="IPR009492">
    <property type="entry name" value="TniQ"/>
</dbReference>